<keyword evidence="2" id="KW-0964">Secreted</keyword>
<evidence type="ECO:0000256" key="6">
    <source>
        <dbReference type="ARBA" id="ARBA00023157"/>
    </source>
</evidence>
<feature type="chain" id="PRO_5045552629" evidence="8">
    <location>
        <begin position="25"/>
        <end position="260"/>
    </location>
</feature>
<dbReference type="PANTHER" id="PTHR24264">
    <property type="entry name" value="TRYPSIN-RELATED"/>
    <property type="match status" value="1"/>
</dbReference>
<protein>
    <submittedName>
        <fullName evidence="10">Granzyme A</fullName>
    </submittedName>
</protein>
<keyword evidence="8" id="KW-0732">Signal</keyword>
<keyword evidence="3 7" id="KW-0645">Protease</keyword>
<dbReference type="EMBL" id="WHWB01034002">
    <property type="protein sequence ID" value="KAJ7415036.1"/>
    <property type="molecule type" value="Genomic_DNA"/>
</dbReference>
<dbReference type="Gene3D" id="2.40.10.10">
    <property type="entry name" value="Trypsin-like serine proteases"/>
    <property type="match status" value="2"/>
</dbReference>
<gene>
    <name evidence="10" type="primary">Gzma</name>
    <name evidence="10" type="ORF">WISP_80022</name>
</gene>
<comment type="caution">
    <text evidence="10">The sequence shown here is derived from an EMBL/GenBank/DDBJ whole genome shotgun (WGS) entry which is preliminary data.</text>
</comment>
<dbReference type="PANTHER" id="PTHR24264:SF65">
    <property type="entry name" value="SRCR DOMAIN-CONTAINING PROTEIN"/>
    <property type="match status" value="1"/>
</dbReference>
<dbReference type="Pfam" id="PF00089">
    <property type="entry name" value="Trypsin"/>
    <property type="match status" value="1"/>
</dbReference>
<evidence type="ECO:0000256" key="8">
    <source>
        <dbReference type="SAM" id="SignalP"/>
    </source>
</evidence>
<dbReference type="PROSITE" id="PS50240">
    <property type="entry name" value="TRYPSIN_DOM"/>
    <property type="match status" value="1"/>
</dbReference>
<evidence type="ECO:0000256" key="3">
    <source>
        <dbReference type="ARBA" id="ARBA00022670"/>
    </source>
</evidence>
<dbReference type="InterPro" id="IPR001254">
    <property type="entry name" value="Trypsin_dom"/>
</dbReference>
<evidence type="ECO:0000256" key="1">
    <source>
        <dbReference type="ARBA" id="ARBA00004613"/>
    </source>
</evidence>
<dbReference type="Proteomes" id="UP001145742">
    <property type="component" value="Unassembled WGS sequence"/>
</dbReference>
<name>A0ABQ9D599_9PASS</name>
<dbReference type="SUPFAM" id="SSF50494">
    <property type="entry name" value="Trypsin-like serine proteases"/>
    <property type="match status" value="1"/>
</dbReference>
<evidence type="ECO:0000256" key="5">
    <source>
        <dbReference type="ARBA" id="ARBA00022825"/>
    </source>
</evidence>
<dbReference type="InterPro" id="IPR001314">
    <property type="entry name" value="Peptidase_S1A"/>
</dbReference>
<dbReference type="InterPro" id="IPR009003">
    <property type="entry name" value="Peptidase_S1_PA"/>
</dbReference>
<dbReference type="InterPro" id="IPR043504">
    <property type="entry name" value="Peptidase_S1_PA_chymotrypsin"/>
</dbReference>
<dbReference type="PROSITE" id="PS00134">
    <property type="entry name" value="TRYPSIN_HIS"/>
    <property type="match status" value="1"/>
</dbReference>
<proteinExistence type="predicted"/>
<dbReference type="InterPro" id="IPR050127">
    <property type="entry name" value="Serine_Proteases_S1"/>
</dbReference>
<keyword evidence="6" id="KW-1015">Disulfide bond</keyword>
<comment type="subcellular location">
    <subcellularLocation>
        <location evidence="1">Secreted</location>
    </subcellularLocation>
</comment>
<evidence type="ECO:0000259" key="9">
    <source>
        <dbReference type="PROSITE" id="PS50240"/>
    </source>
</evidence>
<reference evidence="10" key="1">
    <citation type="submission" date="2019-10" db="EMBL/GenBank/DDBJ databases">
        <authorList>
            <person name="Soares A.E.R."/>
            <person name="Aleixo A."/>
            <person name="Schneider P."/>
            <person name="Miyaki C.Y."/>
            <person name="Schneider M.P."/>
            <person name="Mello C."/>
            <person name="Vasconcelos A.T.R."/>
        </authorList>
    </citation>
    <scope>NUCLEOTIDE SEQUENCE</scope>
    <source>
        <tissue evidence="10">Muscle</tissue>
    </source>
</reference>
<organism evidence="10 11">
    <name type="scientific">Willisornis vidua</name>
    <name type="common">Xingu scale-backed antbird</name>
    <dbReference type="NCBI Taxonomy" id="1566151"/>
    <lineage>
        <taxon>Eukaryota</taxon>
        <taxon>Metazoa</taxon>
        <taxon>Chordata</taxon>
        <taxon>Craniata</taxon>
        <taxon>Vertebrata</taxon>
        <taxon>Euteleostomi</taxon>
        <taxon>Archelosauria</taxon>
        <taxon>Archosauria</taxon>
        <taxon>Dinosauria</taxon>
        <taxon>Saurischia</taxon>
        <taxon>Theropoda</taxon>
        <taxon>Coelurosauria</taxon>
        <taxon>Aves</taxon>
        <taxon>Neognathae</taxon>
        <taxon>Neoaves</taxon>
        <taxon>Telluraves</taxon>
        <taxon>Australaves</taxon>
        <taxon>Passeriformes</taxon>
        <taxon>Thamnophilidae</taxon>
        <taxon>Willisornis</taxon>
    </lineage>
</organism>
<dbReference type="InterPro" id="IPR033116">
    <property type="entry name" value="TRYPSIN_SER"/>
</dbReference>
<dbReference type="SMART" id="SM00020">
    <property type="entry name" value="Tryp_SPc"/>
    <property type="match status" value="1"/>
</dbReference>
<feature type="domain" description="Peptidase S1" evidence="9">
    <location>
        <begin position="27"/>
        <end position="255"/>
    </location>
</feature>
<accession>A0ABQ9D599</accession>
<evidence type="ECO:0000313" key="10">
    <source>
        <dbReference type="EMBL" id="KAJ7415036.1"/>
    </source>
</evidence>
<dbReference type="InterPro" id="IPR018114">
    <property type="entry name" value="TRYPSIN_HIS"/>
</dbReference>
<dbReference type="PROSITE" id="PS00135">
    <property type="entry name" value="TRYPSIN_SER"/>
    <property type="match status" value="1"/>
</dbReference>
<keyword evidence="4 7" id="KW-0378">Hydrolase</keyword>
<dbReference type="PRINTS" id="PR00722">
    <property type="entry name" value="CHYMOTRYPSIN"/>
</dbReference>
<evidence type="ECO:0000256" key="7">
    <source>
        <dbReference type="RuleBase" id="RU363034"/>
    </source>
</evidence>
<dbReference type="CDD" id="cd00190">
    <property type="entry name" value="Tryp_SPc"/>
    <property type="match status" value="1"/>
</dbReference>
<evidence type="ECO:0000256" key="2">
    <source>
        <dbReference type="ARBA" id="ARBA00022525"/>
    </source>
</evidence>
<keyword evidence="11" id="KW-1185">Reference proteome</keyword>
<keyword evidence="5 7" id="KW-0720">Serine protease</keyword>
<feature type="signal peptide" evidence="8">
    <location>
        <begin position="1"/>
        <end position="24"/>
    </location>
</feature>
<sequence length="260" mass="28742">MTPVWSPALLLSLTAVILLPRCGCTDIVGGQDACPHSWPYMAALRNKNLTVFCGGALVEKKWVLTAAHCLFDKSKDTVVLGAHQPSIKEREQQKFKVKRSFHHPEYNCSFENDIMLLKLSRSAKLNKYVQRLPLPDSFEDLKPGTYCKVAGWGRTSTEEEPKYLQEGTLKIVSRKICNRKYGNTPKITNNMLCAAGENSDHPSDACEGDSGGPLICAGQYSGIVAFGRGCGIKGMPGGYTRLTESYINWIKKTISSHRDP</sequence>
<evidence type="ECO:0000256" key="4">
    <source>
        <dbReference type="ARBA" id="ARBA00022801"/>
    </source>
</evidence>
<evidence type="ECO:0000313" key="11">
    <source>
        <dbReference type="Proteomes" id="UP001145742"/>
    </source>
</evidence>